<feature type="compositionally biased region" description="Polar residues" evidence="4">
    <location>
        <begin position="10"/>
        <end position="23"/>
    </location>
</feature>
<evidence type="ECO:0000259" key="5">
    <source>
        <dbReference type="PROSITE" id="PS51634"/>
    </source>
</evidence>
<dbReference type="PANTHER" id="PTHR12446">
    <property type="entry name" value="TESMIN/TSO1-RELATED"/>
    <property type="match status" value="1"/>
</dbReference>
<evidence type="ECO:0000313" key="7">
    <source>
        <dbReference type="Proteomes" id="UP000019118"/>
    </source>
</evidence>
<evidence type="ECO:0000256" key="1">
    <source>
        <dbReference type="ARBA" id="ARBA00004123"/>
    </source>
</evidence>
<accession>A0AAR5QAP5</accession>
<proteinExistence type="inferred from homology"/>
<comment type="similarity">
    <text evidence="2">Belongs to the lin-54 family.</text>
</comment>
<keyword evidence="7" id="KW-1185">Reference proteome</keyword>
<dbReference type="InterPro" id="IPR028307">
    <property type="entry name" value="Lin-54_fam"/>
</dbReference>
<feature type="domain" description="CRC" evidence="5">
    <location>
        <begin position="515"/>
        <end position="630"/>
    </location>
</feature>
<dbReference type="Pfam" id="PF03638">
    <property type="entry name" value="TCR"/>
    <property type="match status" value="2"/>
</dbReference>
<feature type="region of interest" description="Disordered" evidence="4">
    <location>
        <begin position="1"/>
        <end position="25"/>
    </location>
</feature>
<keyword evidence="3" id="KW-0539">Nucleus</keyword>
<feature type="compositionally biased region" description="Acidic residues" evidence="4">
    <location>
        <begin position="48"/>
        <end position="62"/>
    </location>
</feature>
<sequence length="744" mass="80909">MASPIPDQIEIQSFSDNSNSSVENMEIETLDEFTGELELQSSVITTEESQEAEDTEPEDEMMPIEELETQQIDMHSEDQARVVEQVNEKKSKSSSSVPPLRLLNIAPKPEQVPITVKSVGGQPLILVPGSTGAQTIKLVNPQGQEINWANYSISRPITIKQTGKAISTKPVVPQSQPKQIFMKKIITSNPGQKTITKPISFNKSGQQFMVVQKSSDQPQQIKLVQSANVTGISPTPPVQSKTITLQQAHDMGLLGNAKIIQGGIQPITKRTVLMNKSQPKTIKLVPHSAASQILGTTNSVKTISLGQIKSPTKISPGNVTNVAGTKGAQRIIFKNAGGNQLLPAGQLIHMTGTQGITNGQIHQINVPGKGVQYIKFVTTTSVESSSSTVTLVNTIKSTASTSAAGPELQDVKPVITSKFITKPSTGNMKPAQVMIVPAGYIPTNMQQMQKVAIGPKQPVLHPKQEAAHSVVVPRTLVAVDKTISPKSTSSSSPTAATTTVSTTESSSNTTNGIRPRKPCNCTRSKCLKLYCDCFANGEFCYLCNCMCCYNNLEHEDTRNLAIKACLERNPNAFRPKIGKARDTTGDVLRKHTKGCNCKRSGCLKNYCECYEAKIACSSNCKCYGCRNVEDFEEKVHIDSTSSTHRINEDDLAQTRYRKILPSFKENHSSGAGFGRSRKSNLLRKQPVSYLTDPVIEAACQCLLTTSDNADSNLQDEELTMREIIEEFGGCLSEIIHCSINRNTS</sequence>
<dbReference type="GeneID" id="109544494"/>
<evidence type="ECO:0000256" key="3">
    <source>
        <dbReference type="ARBA" id="ARBA00023242"/>
    </source>
</evidence>
<dbReference type="SMART" id="SM01114">
    <property type="entry name" value="CXC"/>
    <property type="match status" value="2"/>
</dbReference>
<dbReference type="InterPro" id="IPR005172">
    <property type="entry name" value="CRC"/>
</dbReference>
<protein>
    <recommendedName>
        <fullName evidence="5">CRC domain-containing protein</fullName>
    </recommendedName>
</protein>
<dbReference type="PROSITE" id="PS51634">
    <property type="entry name" value="CRC"/>
    <property type="match status" value="1"/>
</dbReference>
<evidence type="ECO:0000313" key="6">
    <source>
        <dbReference type="EnsemblMetazoa" id="XP_019770275.1"/>
    </source>
</evidence>
<dbReference type="GO" id="GO:0005634">
    <property type="term" value="C:nucleus"/>
    <property type="evidence" value="ECO:0007669"/>
    <property type="project" value="UniProtKB-SubCell"/>
</dbReference>
<dbReference type="AlphaFoldDB" id="A0AAR5QAP5"/>
<feature type="region of interest" description="Disordered" evidence="4">
    <location>
        <begin position="483"/>
        <end position="514"/>
    </location>
</feature>
<dbReference type="PANTHER" id="PTHR12446:SF34">
    <property type="entry name" value="PROTEIN LIN-54 HOMOLOG"/>
    <property type="match status" value="1"/>
</dbReference>
<name>A0AAR5QAP5_DENPD</name>
<dbReference type="EnsemblMetazoa" id="XM_019914716.1">
    <property type="protein sequence ID" value="XP_019770275.1"/>
    <property type="gene ID" value="LOC109544494"/>
</dbReference>
<feature type="region of interest" description="Disordered" evidence="4">
    <location>
        <begin position="41"/>
        <end position="62"/>
    </location>
</feature>
<reference evidence="6" key="2">
    <citation type="submission" date="2024-08" db="UniProtKB">
        <authorList>
            <consortium name="EnsemblMetazoa"/>
        </authorList>
    </citation>
    <scope>IDENTIFICATION</scope>
</reference>
<evidence type="ECO:0000256" key="4">
    <source>
        <dbReference type="SAM" id="MobiDB-lite"/>
    </source>
</evidence>
<dbReference type="Proteomes" id="UP000019118">
    <property type="component" value="Unassembled WGS sequence"/>
</dbReference>
<dbReference type="KEGG" id="dpa:109544494"/>
<dbReference type="GO" id="GO:0006355">
    <property type="term" value="P:regulation of DNA-templated transcription"/>
    <property type="evidence" value="ECO:0007669"/>
    <property type="project" value="TreeGrafter"/>
</dbReference>
<organism evidence="6 7">
    <name type="scientific">Dendroctonus ponderosae</name>
    <name type="common">Mountain pine beetle</name>
    <dbReference type="NCBI Taxonomy" id="77166"/>
    <lineage>
        <taxon>Eukaryota</taxon>
        <taxon>Metazoa</taxon>
        <taxon>Ecdysozoa</taxon>
        <taxon>Arthropoda</taxon>
        <taxon>Hexapoda</taxon>
        <taxon>Insecta</taxon>
        <taxon>Pterygota</taxon>
        <taxon>Neoptera</taxon>
        <taxon>Endopterygota</taxon>
        <taxon>Coleoptera</taxon>
        <taxon>Polyphaga</taxon>
        <taxon>Cucujiformia</taxon>
        <taxon>Curculionidae</taxon>
        <taxon>Scolytinae</taxon>
        <taxon>Dendroctonus</taxon>
    </lineage>
</organism>
<dbReference type="InterPro" id="IPR033467">
    <property type="entry name" value="Tesmin/TSO1-like_CXC"/>
</dbReference>
<evidence type="ECO:0000256" key="2">
    <source>
        <dbReference type="ARBA" id="ARBA00007267"/>
    </source>
</evidence>
<feature type="compositionally biased region" description="Low complexity" evidence="4">
    <location>
        <begin position="483"/>
        <end position="511"/>
    </location>
</feature>
<reference evidence="7" key="1">
    <citation type="journal article" date="2013" name="Genome Biol.">
        <title>Draft genome of the mountain pine beetle, Dendroctonus ponderosae Hopkins, a major forest pest.</title>
        <authorList>
            <person name="Keeling C.I."/>
            <person name="Yuen M.M."/>
            <person name="Liao N.Y."/>
            <person name="Docking T.R."/>
            <person name="Chan S.K."/>
            <person name="Taylor G.A."/>
            <person name="Palmquist D.L."/>
            <person name="Jackman S.D."/>
            <person name="Nguyen A."/>
            <person name="Li M."/>
            <person name="Henderson H."/>
            <person name="Janes J.K."/>
            <person name="Zhao Y."/>
            <person name="Pandoh P."/>
            <person name="Moore R."/>
            <person name="Sperling F.A."/>
            <person name="Huber D.P."/>
            <person name="Birol I."/>
            <person name="Jones S.J."/>
            <person name="Bohlmann J."/>
        </authorList>
    </citation>
    <scope>NUCLEOTIDE SEQUENCE</scope>
</reference>
<comment type="subcellular location">
    <subcellularLocation>
        <location evidence="1">Nucleus</location>
    </subcellularLocation>
</comment>